<dbReference type="Proteomes" id="UP000805193">
    <property type="component" value="Unassembled WGS sequence"/>
</dbReference>
<reference evidence="1 2" key="1">
    <citation type="journal article" date="2020" name="Cell">
        <title>Large-Scale Comparative Analyses of Tick Genomes Elucidate Their Genetic Diversity and Vector Capacities.</title>
        <authorList>
            <consortium name="Tick Genome and Microbiome Consortium (TIGMIC)"/>
            <person name="Jia N."/>
            <person name="Wang J."/>
            <person name="Shi W."/>
            <person name="Du L."/>
            <person name="Sun Y."/>
            <person name="Zhan W."/>
            <person name="Jiang J.F."/>
            <person name="Wang Q."/>
            <person name="Zhang B."/>
            <person name="Ji P."/>
            <person name="Bell-Sakyi L."/>
            <person name="Cui X.M."/>
            <person name="Yuan T.T."/>
            <person name="Jiang B.G."/>
            <person name="Yang W.F."/>
            <person name="Lam T.T."/>
            <person name="Chang Q.C."/>
            <person name="Ding S.J."/>
            <person name="Wang X.J."/>
            <person name="Zhu J.G."/>
            <person name="Ruan X.D."/>
            <person name="Zhao L."/>
            <person name="Wei J.T."/>
            <person name="Ye R.Z."/>
            <person name="Que T.C."/>
            <person name="Du C.H."/>
            <person name="Zhou Y.H."/>
            <person name="Cheng J.X."/>
            <person name="Dai P.F."/>
            <person name="Guo W.B."/>
            <person name="Han X.H."/>
            <person name="Huang E.J."/>
            <person name="Li L.F."/>
            <person name="Wei W."/>
            <person name="Gao Y.C."/>
            <person name="Liu J.Z."/>
            <person name="Shao H.Z."/>
            <person name="Wang X."/>
            <person name="Wang C.C."/>
            <person name="Yang T.C."/>
            <person name="Huo Q.B."/>
            <person name="Li W."/>
            <person name="Chen H.Y."/>
            <person name="Chen S.E."/>
            <person name="Zhou L.G."/>
            <person name="Ni X.B."/>
            <person name="Tian J.H."/>
            <person name="Sheng Y."/>
            <person name="Liu T."/>
            <person name="Pan Y.S."/>
            <person name="Xia L.Y."/>
            <person name="Li J."/>
            <person name="Zhao F."/>
            <person name="Cao W.C."/>
        </authorList>
    </citation>
    <scope>NUCLEOTIDE SEQUENCE [LARGE SCALE GENOMIC DNA]</scope>
    <source>
        <strain evidence="1">Iper-2018</strain>
    </source>
</reference>
<sequence length="454" mass="49023">MEARAKLYWAGVCFGNRKFSATRFIISRSCRGRPAHPAALFKPVAAASPASDPTARTTSSGKRPEPLERRRGKRSHVRAINPRRLCCRLTQARGPTVLQPSHRGSSALAEKLGLGARAADRGVRSRVNAWHNPAKSDSGSRWYGAPAKMKGAWSPLEVGGASCDSGRSGPWPTFTPRAFHEALRDSETKRLPVSVETESKQELTPTVRGKITVEKIPRNVNSERNANRRRVRAQTISRIWSKKPGTLYADAAILPRGNTATLAVADPRGNVVRTASVYTTLTEHAEEAAIALAATGTKQDHITVITDSQRACRNFAKGEIGEQAARILSKAKFTSMKVVWAPGHAGVEGNEAANAAARAFKECMALSKTNWQQRRRESRILGGQLSFCGSVKPRALGRSECASVCEFCLKRFGGSTGDATGATSQLGAFSHGRLVVSANSLAKPDFPAHKCRHG</sequence>
<evidence type="ECO:0000313" key="1">
    <source>
        <dbReference type="EMBL" id="KAG0444186.1"/>
    </source>
</evidence>
<keyword evidence="2" id="KW-1185">Reference proteome</keyword>
<proteinExistence type="predicted"/>
<organism evidence="1 2">
    <name type="scientific">Ixodes persulcatus</name>
    <name type="common">Taiga tick</name>
    <dbReference type="NCBI Taxonomy" id="34615"/>
    <lineage>
        <taxon>Eukaryota</taxon>
        <taxon>Metazoa</taxon>
        <taxon>Ecdysozoa</taxon>
        <taxon>Arthropoda</taxon>
        <taxon>Chelicerata</taxon>
        <taxon>Arachnida</taxon>
        <taxon>Acari</taxon>
        <taxon>Parasitiformes</taxon>
        <taxon>Ixodida</taxon>
        <taxon>Ixodoidea</taxon>
        <taxon>Ixodidae</taxon>
        <taxon>Ixodinae</taxon>
        <taxon>Ixodes</taxon>
    </lineage>
</organism>
<name>A0AC60QYS4_IXOPE</name>
<dbReference type="EMBL" id="JABSTQ010002366">
    <property type="protein sequence ID" value="KAG0444186.1"/>
    <property type="molecule type" value="Genomic_DNA"/>
</dbReference>
<comment type="caution">
    <text evidence="1">The sequence shown here is derived from an EMBL/GenBank/DDBJ whole genome shotgun (WGS) entry which is preliminary data.</text>
</comment>
<protein>
    <submittedName>
        <fullName evidence="1">Uncharacterized protein</fullName>
    </submittedName>
</protein>
<gene>
    <name evidence="1" type="ORF">HPB47_014073</name>
</gene>
<accession>A0AC60QYS4</accession>
<evidence type="ECO:0000313" key="2">
    <source>
        <dbReference type="Proteomes" id="UP000805193"/>
    </source>
</evidence>